<accession>A0ABN1QK81</accession>
<dbReference type="Proteomes" id="UP001500665">
    <property type="component" value="Unassembled WGS sequence"/>
</dbReference>
<dbReference type="EMBL" id="BAAAHH010000004">
    <property type="protein sequence ID" value="GAA0943805.1"/>
    <property type="molecule type" value="Genomic_DNA"/>
</dbReference>
<protein>
    <submittedName>
        <fullName evidence="1">Uncharacterized protein</fullName>
    </submittedName>
</protein>
<comment type="caution">
    <text evidence="1">The sequence shown here is derived from an EMBL/GenBank/DDBJ whole genome shotgun (WGS) entry which is preliminary data.</text>
</comment>
<sequence>MALYVKFTKLECVAQNERHGDEPYLKWKETGTRIWGWTPDNEGVIGTTWDLTKDLGWQEKPVPLMPVSSDSVIELWEYDPDTADDFLGFSEIPTAATPEKTYTLRGDDAEYKLTYKVVDI</sequence>
<gene>
    <name evidence="1" type="ORF">GCM10009550_16100</name>
</gene>
<proteinExistence type="predicted"/>
<evidence type="ECO:0000313" key="1">
    <source>
        <dbReference type="EMBL" id="GAA0943805.1"/>
    </source>
</evidence>
<organism evidence="1 2">
    <name type="scientific">Actinocorallia libanotica</name>
    <dbReference type="NCBI Taxonomy" id="46162"/>
    <lineage>
        <taxon>Bacteria</taxon>
        <taxon>Bacillati</taxon>
        <taxon>Actinomycetota</taxon>
        <taxon>Actinomycetes</taxon>
        <taxon>Streptosporangiales</taxon>
        <taxon>Thermomonosporaceae</taxon>
        <taxon>Actinocorallia</taxon>
    </lineage>
</organism>
<evidence type="ECO:0000313" key="2">
    <source>
        <dbReference type="Proteomes" id="UP001500665"/>
    </source>
</evidence>
<reference evidence="1 2" key="1">
    <citation type="journal article" date="2019" name="Int. J. Syst. Evol. Microbiol.">
        <title>The Global Catalogue of Microorganisms (GCM) 10K type strain sequencing project: providing services to taxonomists for standard genome sequencing and annotation.</title>
        <authorList>
            <consortium name="The Broad Institute Genomics Platform"/>
            <consortium name="The Broad Institute Genome Sequencing Center for Infectious Disease"/>
            <person name="Wu L."/>
            <person name="Ma J."/>
        </authorList>
    </citation>
    <scope>NUCLEOTIDE SEQUENCE [LARGE SCALE GENOMIC DNA]</scope>
    <source>
        <strain evidence="1 2">JCM 10696</strain>
    </source>
</reference>
<dbReference type="RefSeq" id="WP_344238363.1">
    <property type="nucleotide sequence ID" value="NZ_BAAAHH010000004.1"/>
</dbReference>
<keyword evidence="2" id="KW-1185">Reference proteome</keyword>
<name>A0ABN1QK81_9ACTN</name>